<accession>A0A8I3AD88</accession>
<organism evidence="1 2">
    <name type="scientific">Boletus reticuloceps</name>
    <dbReference type="NCBI Taxonomy" id="495285"/>
    <lineage>
        <taxon>Eukaryota</taxon>
        <taxon>Fungi</taxon>
        <taxon>Dikarya</taxon>
        <taxon>Basidiomycota</taxon>
        <taxon>Agaricomycotina</taxon>
        <taxon>Agaricomycetes</taxon>
        <taxon>Agaricomycetidae</taxon>
        <taxon>Boletales</taxon>
        <taxon>Boletineae</taxon>
        <taxon>Boletaceae</taxon>
        <taxon>Boletoideae</taxon>
        <taxon>Boletus</taxon>
    </lineage>
</organism>
<dbReference type="EMBL" id="JAGFBS010000002">
    <property type="protein sequence ID" value="KAG6381083.1"/>
    <property type="molecule type" value="Genomic_DNA"/>
</dbReference>
<evidence type="ECO:0000313" key="1">
    <source>
        <dbReference type="EMBL" id="KAG6381083.1"/>
    </source>
</evidence>
<dbReference type="AlphaFoldDB" id="A0A8I3AD88"/>
<proteinExistence type="predicted"/>
<evidence type="ECO:0000313" key="2">
    <source>
        <dbReference type="Proteomes" id="UP000683000"/>
    </source>
</evidence>
<protein>
    <submittedName>
        <fullName evidence="1">Uncharacterized protein</fullName>
    </submittedName>
</protein>
<gene>
    <name evidence="1" type="ORF">JVT61DRAFT_5480</name>
</gene>
<dbReference type="OrthoDB" id="10401824at2759"/>
<reference evidence="1" key="1">
    <citation type="submission" date="2021-03" db="EMBL/GenBank/DDBJ databases">
        <title>Evolutionary innovations through gain and loss of genes in the ectomycorrhizal Boletales.</title>
        <authorList>
            <person name="Wu G."/>
            <person name="Miyauchi S."/>
            <person name="Morin E."/>
            <person name="Yang Z.-L."/>
            <person name="Xu J."/>
            <person name="Martin F.M."/>
        </authorList>
    </citation>
    <scope>NUCLEOTIDE SEQUENCE</scope>
    <source>
        <strain evidence="1">BR01</strain>
    </source>
</reference>
<keyword evidence="2" id="KW-1185">Reference proteome</keyword>
<name>A0A8I3AD88_9AGAM</name>
<dbReference type="Proteomes" id="UP000683000">
    <property type="component" value="Unassembled WGS sequence"/>
</dbReference>
<sequence>MARTENSHLSDEELRQILHSHKAEELSGEDLVTHNILWEEYCYRLVMESYKLDLRVYELMKDHPGFAYEHLVMAGQFLPPDERAIRPLAIVTRDVSALR</sequence>
<comment type="caution">
    <text evidence="1">The sequence shown here is derived from an EMBL/GenBank/DDBJ whole genome shotgun (WGS) entry which is preliminary data.</text>
</comment>